<dbReference type="Gene3D" id="2.70.98.100">
    <property type="entry name" value="Baculovirus E66 occlusion-derived virus envelope protein, domain 2"/>
    <property type="match status" value="1"/>
</dbReference>
<keyword evidence="1" id="KW-1133">Transmembrane helix</keyword>
<keyword evidence="4" id="KW-1185">Reference proteome</keyword>
<dbReference type="Proteomes" id="UP000831439">
    <property type="component" value="Segment"/>
</dbReference>
<organism evidence="3 4">
    <name type="scientific">Spodoptera eridania nucleopolyhedrovirus</name>
    <dbReference type="NCBI Taxonomy" id="2315721"/>
    <lineage>
        <taxon>Viruses</taxon>
        <taxon>Viruses incertae sedis</taxon>
        <taxon>Naldaviricetes</taxon>
        <taxon>Lefavirales</taxon>
        <taxon>Baculoviridae</taxon>
        <taxon>Alphabaculovirus</taxon>
        <taxon>Alphabaculovirus speridaniae</taxon>
    </lineage>
</organism>
<feature type="domain" description="Baculovirus ODV-E66 C-terminal" evidence="2">
    <location>
        <begin position="295"/>
        <end position="653"/>
    </location>
</feature>
<name>A0ABX6TQ84_9ABAC</name>
<dbReference type="RefSeq" id="YP_010800537.1">
    <property type="nucleotide sequence ID" value="NC_076869.1"/>
</dbReference>
<keyword evidence="1" id="KW-0472">Membrane</keyword>
<evidence type="ECO:0000256" key="1">
    <source>
        <dbReference type="SAM" id="Phobius"/>
    </source>
</evidence>
<evidence type="ECO:0000313" key="4">
    <source>
        <dbReference type="Proteomes" id="UP000831439"/>
    </source>
</evidence>
<evidence type="ECO:0000313" key="3">
    <source>
        <dbReference type="EMBL" id="QNV47904.1"/>
    </source>
</evidence>
<sequence length="685" mass="78253">MVGGGALWLFVVVTIVIIVVVVVLLQHYSDDSNKNLNISNIYHYKDHNDENSVDLYAFERFYRSTIWQTQRLRTDYNGERDIALQFVEDDSRILETLDPFKNAKDFAQLLRTLNAYGCIVAESGDVTIAAQLFRALMIIADKLPMPAPHQQLPWGFQEVFWNVFSICLTECAMLLAIVLRPYANVDEIALNIIENYIVEPNLSMGWRRNVGYGTRMCIPYIYAQINRGFTLTEIASQSLVAGILKEIRHYIHNGIAVDGINYVDDNVRNYSFLVENYFTFQYYNFLFGPDFIAIDDVHRSFNVVGSNSGRVHPALLYKNGAHVSPVIAEIMHYDHGVFTADFSKVVTVRNENYFASLVSPVNGVAYYRANYDYRRHALLWTMTKRIWSNDNDDDDIITKDCENNNSVIIDAGAIIIDDDIQKLPQNNMLLSSSMSFLPNPAFTAIASIDNSVAAIASFSKFDALNIEYYSYTLYYPTGMLQLYDRIKALNRVDRDAYCVVLMLKSDYDHDHNAVAAVDDKIYKNSRGYTVKHHAIENHKPLADFKLVQSFGRCFVAQTIPVQDINDGEGVACYSMATSFSNLAIASPKIIEMNKIKRNFQVTVNEIDCIFEFPYVLVKNNETRCVTLNNAYQSTKRLHKMNFEDIRNLLDQVGLCIDDLLSDSIERTDDAFVFDNSSGNQFKFYY</sequence>
<keyword evidence="1" id="KW-0812">Transmembrane</keyword>
<reference evidence="3 4" key="1">
    <citation type="journal article" date="2020" name="Genomics">
        <title>Characterization of a novel alphabaculovirus isolated from the Southern armyworm, Spodoptera eridania (Cramer, 1782) (Lepidoptera: Noctuidae) and the evolution of odv-e66, a bacterium-acquired baculoviral chondroitinase gene.</title>
        <authorList>
            <person name="Rodrigues D.T."/>
            <person name="Peterson L."/>
            <person name="de Oliveira L.B."/>
            <person name="Sosa-Gomez D.R."/>
            <person name="Ribeiro B.M."/>
            <person name="Ardisson-Araujo D.M.P."/>
        </authorList>
    </citation>
    <scope>NUCLEOTIDE SEQUENCE [LARGE SCALE GENOMIC DNA]</scope>
    <source>
        <strain evidence="3">CNPSo-165</strain>
    </source>
</reference>
<keyword evidence="3" id="KW-0261">Viral envelope protein</keyword>
<feature type="transmembrane region" description="Helical" evidence="1">
    <location>
        <begin position="6"/>
        <end position="25"/>
    </location>
</feature>
<accession>A0ABX6TQ84</accession>
<proteinExistence type="predicted"/>
<protein>
    <submittedName>
        <fullName evidence="3">Occlusion-derived virus envelope protein e66</fullName>
    </submittedName>
</protein>
<dbReference type="InterPro" id="IPR006934">
    <property type="entry name" value="ODV-E66_C_baculovirus"/>
</dbReference>
<dbReference type="Gene3D" id="1.50.10.100">
    <property type="entry name" value="Chondroitin AC/alginate lyase"/>
    <property type="match status" value="1"/>
</dbReference>
<dbReference type="Pfam" id="PF04850">
    <property type="entry name" value="Baculo_E66"/>
    <property type="match status" value="1"/>
</dbReference>
<dbReference type="InterPro" id="IPR043082">
    <property type="entry name" value="Baculo_ODV-E66_core"/>
</dbReference>
<evidence type="ECO:0000259" key="2">
    <source>
        <dbReference type="Pfam" id="PF04850"/>
    </source>
</evidence>
<dbReference type="InterPro" id="IPR008929">
    <property type="entry name" value="Chondroitin_lyas"/>
</dbReference>
<dbReference type="GeneID" id="80539141"/>
<dbReference type="GO" id="GO:0019031">
    <property type="term" value="C:viral envelope"/>
    <property type="evidence" value="ECO:0007669"/>
    <property type="project" value="UniProtKB-KW"/>
</dbReference>
<dbReference type="EMBL" id="MT040195">
    <property type="protein sequence ID" value="QNV47904.1"/>
    <property type="molecule type" value="Genomic_DNA"/>
</dbReference>
<dbReference type="SUPFAM" id="SSF48230">
    <property type="entry name" value="Chondroitin AC/alginate lyase"/>
    <property type="match status" value="1"/>
</dbReference>
<keyword evidence="3" id="KW-0946">Virion</keyword>